<accession>A0A2W5BDC5</accession>
<feature type="transmembrane region" description="Helical" evidence="1">
    <location>
        <begin position="166"/>
        <end position="188"/>
    </location>
</feature>
<dbReference type="AlphaFoldDB" id="A0A2W5BDC5"/>
<feature type="transmembrane region" description="Helical" evidence="1">
    <location>
        <begin position="12"/>
        <end position="39"/>
    </location>
</feature>
<comment type="caution">
    <text evidence="2">The sequence shown here is derived from an EMBL/GenBank/DDBJ whole genome shotgun (WGS) entry which is preliminary data.</text>
</comment>
<protein>
    <submittedName>
        <fullName evidence="2">DUF1275 domain-containing protein</fullName>
    </submittedName>
</protein>
<dbReference type="Proteomes" id="UP000249451">
    <property type="component" value="Unassembled WGS sequence"/>
</dbReference>
<name>A0A2W5BDC5_9CORY</name>
<feature type="transmembrane region" description="Helical" evidence="1">
    <location>
        <begin position="59"/>
        <end position="81"/>
    </location>
</feature>
<dbReference type="EMBL" id="QFNY01000037">
    <property type="protein sequence ID" value="PZP02430.1"/>
    <property type="molecule type" value="Genomic_DNA"/>
</dbReference>
<reference evidence="2 3" key="1">
    <citation type="submission" date="2017-11" db="EMBL/GenBank/DDBJ databases">
        <title>Infants hospitalized years apart are colonized by the same room-sourced microbial strains.</title>
        <authorList>
            <person name="Brooks B."/>
            <person name="Olm M.R."/>
            <person name="Firek B.A."/>
            <person name="Baker R."/>
            <person name="Thomas B.C."/>
            <person name="Morowitz M.J."/>
            <person name="Banfield J.F."/>
        </authorList>
    </citation>
    <scope>NUCLEOTIDE SEQUENCE [LARGE SCALE GENOMIC DNA]</scope>
    <source>
        <strain evidence="2">S2_012_000_R3_87</strain>
    </source>
</reference>
<keyword evidence="1" id="KW-0812">Transmembrane</keyword>
<dbReference type="PANTHER" id="PTHR37314">
    <property type="entry name" value="SLR0142 PROTEIN"/>
    <property type="match status" value="1"/>
</dbReference>
<keyword evidence="1" id="KW-1133">Transmembrane helix</keyword>
<dbReference type="Pfam" id="PF06912">
    <property type="entry name" value="DUF1275"/>
    <property type="match status" value="1"/>
</dbReference>
<keyword evidence="1" id="KW-0472">Membrane</keyword>
<dbReference type="InterPro" id="IPR010699">
    <property type="entry name" value="DUF1275"/>
</dbReference>
<evidence type="ECO:0000313" key="3">
    <source>
        <dbReference type="Proteomes" id="UP000249451"/>
    </source>
</evidence>
<gene>
    <name evidence="2" type="ORF">DI609_02515</name>
</gene>
<sequence>MMESRPGERVLAGVFAFIAGFIDSVGFLYLGGVFLSFMSGNTTRSATAIVDGNWDMVRVAGGCIIFFLLGVINGAFTKRIVVRALEETRGREFVLVNVSFWFVLSSVLIELEHHSAAIIALSIGVGTMNSIFERNGEVAIPLTYMTGTLVRTGQRFVDAFFDGRHLVWILNLSLWLSLSVGAIAGALAYRLLGIHAVELMTLITLVTVAINQLVRDHRRRAGLPL</sequence>
<feature type="transmembrane region" description="Helical" evidence="1">
    <location>
        <begin position="194"/>
        <end position="214"/>
    </location>
</feature>
<evidence type="ECO:0000256" key="1">
    <source>
        <dbReference type="SAM" id="Phobius"/>
    </source>
</evidence>
<organism evidence="2 3">
    <name type="scientific">Corynebacterium urealyticum</name>
    <dbReference type="NCBI Taxonomy" id="43771"/>
    <lineage>
        <taxon>Bacteria</taxon>
        <taxon>Bacillati</taxon>
        <taxon>Actinomycetota</taxon>
        <taxon>Actinomycetes</taxon>
        <taxon>Mycobacteriales</taxon>
        <taxon>Corynebacteriaceae</taxon>
        <taxon>Corynebacterium</taxon>
    </lineage>
</organism>
<proteinExistence type="predicted"/>
<evidence type="ECO:0000313" key="2">
    <source>
        <dbReference type="EMBL" id="PZP02430.1"/>
    </source>
</evidence>
<dbReference type="PANTHER" id="PTHR37314:SF4">
    <property type="entry name" value="UPF0700 TRANSMEMBRANE PROTEIN YOAK"/>
    <property type="match status" value="1"/>
</dbReference>